<comment type="caution">
    <text evidence="3">The sequence shown here is derived from an EMBL/GenBank/DDBJ whole genome shotgun (WGS) entry which is preliminary data.</text>
</comment>
<name>A0AA39HSH7_9BILA</name>
<gene>
    <name evidence="3" type="ORF">QR680_004932</name>
</gene>
<feature type="coiled-coil region" evidence="1">
    <location>
        <begin position="683"/>
        <end position="717"/>
    </location>
</feature>
<dbReference type="AlphaFoldDB" id="A0AA39HSH7"/>
<evidence type="ECO:0000256" key="1">
    <source>
        <dbReference type="SAM" id="Coils"/>
    </source>
</evidence>
<feature type="region of interest" description="Disordered" evidence="2">
    <location>
        <begin position="22"/>
        <end position="49"/>
    </location>
</feature>
<feature type="compositionally biased region" description="Polar residues" evidence="2">
    <location>
        <begin position="827"/>
        <end position="837"/>
    </location>
</feature>
<evidence type="ECO:0000313" key="3">
    <source>
        <dbReference type="EMBL" id="KAK0410083.1"/>
    </source>
</evidence>
<organism evidence="3 4">
    <name type="scientific">Steinernema hermaphroditum</name>
    <dbReference type="NCBI Taxonomy" id="289476"/>
    <lineage>
        <taxon>Eukaryota</taxon>
        <taxon>Metazoa</taxon>
        <taxon>Ecdysozoa</taxon>
        <taxon>Nematoda</taxon>
        <taxon>Chromadorea</taxon>
        <taxon>Rhabditida</taxon>
        <taxon>Tylenchina</taxon>
        <taxon>Panagrolaimomorpha</taxon>
        <taxon>Strongyloidoidea</taxon>
        <taxon>Steinernematidae</taxon>
        <taxon>Steinernema</taxon>
    </lineage>
</organism>
<evidence type="ECO:0000256" key="2">
    <source>
        <dbReference type="SAM" id="MobiDB-lite"/>
    </source>
</evidence>
<dbReference type="EMBL" id="JAUCMV010000003">
    <property type="protein sequence ID" value="KAK0410083.1"/>
    <property type="molecule type" value="Genomic_DNA"/>
</dbReference>
<sequence length="881" mass="102590">MNPVVHELLTQIVSDVVLTLESPENIPPQPSDVPSKERQTKRPLEEFRQNDSIAETAKKVKIIKEAALREWFNIFGVEVGIDPVERLTEFPQSRHLSSVLRFMETKKKPSEPAPPTNRNLFLALRSHLEGLQRHSPNKFFADLLPEDANFGTRLEIAKFLLVVLHEVRMDPELNEVACDVVVSNLGEMSRKELEIIMDYMDDKTKWKEGEWDRILFEGDDDNDTVVLTGSNENTPRRQLFATPKTPRSWRRPLRERNRSSEITFSSKSLRDSSLLDSPQLRTNRISRIAQEKESEVKELKAQLTESRFLLEELLMEKKKLAGELKALGAQNEKLQEAVRVNGLEYQNENERLRGEVEGLKTDKERLVEENRTHQMVMKEKRTTGEQLRDSLLEREDEILALEAQNEELKAALNEEKQQKKALEEAFEEIKEEFCEKILELEDELEAQRTLFEKLKEEGAWEREERERIRSELQEQILEAEEQFRTRELEGESLRDQVLRTSNADYITRIHDLESRLSMSTNFRESARRSTMEFGMRFGKLESEKLHLKSEVQRLEKSLEETEKWALEREETVRTLGAEILKLNSELSDAQIALFGFEEVKKRKETLETQQIENQLRWRELKDRLDETTDLLRKREEEIANLNRELFEAQRTLRTAQNENLLNEEMRKQFAGMQDKQILDAVRVKGAENEADLAKEELQKLKRELNEVRCSQMGLEERVERFQPAKSFFDNYQGGFLDMGSEIVHIGENMHSQNTIYGDDEDILVESRSTVEGMPQSRFIKASHVPENNENLDPYWKDNISRLSDIYRRISMGHRRNALSMTPRLDISKSSESVQNSPVVVGGLDKKPKKGVRGILTRKNKLTSSVHRKVQTPKSNGKAKEN</sequence>
<feature type="compositionally biased region" description="Basic residues" evidence="2">
    <location>
        <begin position="846"/>
        <end position="870"/>
    </location>
</feature>
<feature type="compositionally biased region" description="Basic and acidic residues" evidence="2">
    <location>
        <begin position="34"/>
        <end position="49"/>
    </location>
</feature>
<feature type="region of interest" description="Disordered" evidence="2">
    <location>
        <begin position="821"/>
        <end position="881"/>
    </location>
</feature>
<feature type="coiled-coil region" evidence="1">
    <location>
        <begin position="617"/>
        <end position="658"/>
    </location>
</feature>
<keyword evidence="1" id="KW-0175">Coiled coil</keyword>
<evidence type="ECO:0000313" key="4">
    <source>
        <dbReference type="Proteomes" id="UP001175271"/>
    </source>
</evidence>
<dbReference type="Proteomes" id="UP001175271">
    <property type="component" value="Unassembled WGS sequence"/>
</dbReference>
<protein>
    <submittedName>
        <fullName evidence="3">Uncharacterized protein</fullName>
    </submittedName>
</protein>
<proteinExistence type="predicted"/>
<accession>A0AA39HSH7</accession>
<keyword evidence="4" id="KW-1185">Reference proteome</keyword>
<feature type="coiled-coil region" evidence="1">
    <location>
        <begin position="282"/>
        <end position="489"/>
    </location>
</feature>
<reference evidence="3" key="1">
    <citation type="submission" date="2023-06" db="EMBL/GenBank/DDBJ databases">
        <title>Genomic analysis of the entomopathogenic nematode Steinernema hermaphroditum.</title>
        <authorList>
            <person name="Schwarz E.M."/>
            <person name="Heppert J.K."/>
            <person name="Baniya A."/>
            <person name="Schwartz H.T."/>
            <person name="Tan C.-H."/>
            <person name="Antoshechkin I."/>
            <person name="Sternberg P.W."/>
            <person name="Goodrich-Blair H."/>
            <person name="Dillman A.R."/>
        </authorList>
    </citation>
    <scope>NUCLEOTIDE SEQUENCE</scope>
    <source>
        <strain evidence="3">PS9179</strain>
        <tissue evidence="3">Whole animal</tissue>
    </source>
</reference>